<dbReference type="PROSITE" id="PS50090">
    <property type="entry name" value="MYB_LIKE"/>
    <property type="match status" value="1"/>
</dbReference>
<feature type="region of interest" description="Disordered" evidence="5">
    <location>
        <begin position="79"/>
        <end position="99"/>
    </location>
</feature>
<evidence type="ECO:0000256" key="1">
    <source>
        <dbReference type="ARBA" id="ARBA00023015"/>
    </source>
</evidence>
<dbReference type="GO" id="GO:0001006">
    <property type="term" value="F:RNA polymerase III type 3 promoter sequence-specific DNA binding"/>
    <property type="evidence" value="ECO:0007669"/>
    <property type="project" value="TreeGrafter"/>
</dbReference>
<dbReference type="Pfam" id="PF13921">
    <property type="entry name" value="Myb_DNA-bind_6"/>
    <property type="match status" value="1"/>
</dbReference>
<reference evidence="7" key="1">
    <citation type="submission" date="2025-08" db="UniProtKB">
        <authorList>
            <consortium name="Ensembl"/>
        </authorList>
    </citation>
    <scope>IDENTIFICATION</scope>
</reference>
<keyword evidence="2" id="KW-0238">DNA-binding</keyword>
<accession>A0A3B3Q5W1</accession>
<evidence type="ECO:0000256" key="4">
    <source>
        <dbReference type="ARBA" id="ARBA00023242"/>
    </source>
</evidence>
<dbReference type="SUPFAM" id="SSF46689">
    <property type="entry name" value="Homeodomain-like"/>
    <property type="match status" value="1"/>
</dbReference>
<dbReference type="GO" id="GO:0019185">
    <property type="term" value="C:snRNA-activating protein complex"/>
    <property type="evidence" value="ECO:0007669"/>
    <property type="project" value="TreeGrafter"/>
</dbReference>
<evidence type="ECO:0000259" key="6">
    <source>
        <dbReference type="PROSITE" id="PS50090"/>
    </source>
</evidence>
<dbReference type="GO" id="GO:0042796">
    <property type="term" value="P:snRNA transcription by RNA polymerase III"/>
    <property type="evidence" value="ECO:0007669"/>
    <property type="project" value="TreeGrafter"/>
</dbReference>
<evidence type="ECO:0000256" key="3">
    <source>
        <dbReference type="ARBA" id="ARBA00023163"/>
    </source>
</evidence>
<name>A0A3B3Q5W1_9TELE</name>
<evidence type="ECO:0000313" key="7">
    <source>
        <dbReference type="Ensembl" id="ENSPKIP00000001025.1"/>
    </source>
</evidence>
<evidence type="ECO:0000256" key="5">
    <source>
        <dbReference type="SAM" id="MobiDB-lite"/>
    </source>
</evidence>
<dbReference type="CDD" id="cd00167">
    <property type="entry name" value="SANT"/>
    <property type="match status" value="1"/>
</dbReference>
<organism evidence="7 8">
    <name type="scientific">Paramormyrops kingsleyae</name>
    <dbReference type="NCBI Taxonomy" id="1676925"/>
    <lineage>
        <taxon>Eukaryota</taxon>
        <taxon>Metazoa</taxon>
        <taxon>Chordata</taxon>
        <taxon>Craniata</taxon>
        <taxon>Vertebrata</taxon>
        <taxon>Euteleostomi</taxon>
        <taxon>Actinopterygii</taxon>
        <taxon>Neopterygii</taxon>
        <taxon>Teleostei</taxon>
        <taxon>Osteoglossocephala</taxon>
        <taxon>Osteoglossomorpha</taxon>
        <taxon>Osteoglossiformes</taxon>
        <taxon>Mormyridae</taxon>
        <taxon>Paramormyrops</taxon>
    </lineage>
</organism>
<proteinExistence type="predicted"/>
<evidence type="ECO:0000313" key="8">
    <source>
        <dbReference type="Proteomes" id="UP000261540"/>
    </source>
</evidence>
<dbReference type="Ensembl" id="ENSPKIT00000024934.1">
    <property type="protein sequence ID" value="ENSPKIP00000001025.1"/>
    <property type="gene ID" value="ENSPKIG00000019469.1"/>
</dbReference>
<keyword evidence="3" id="KW-0804">Transcription</keyword>
<sequence length="99" mass="12031">MREEDLTNRTAFMCLQTHQRYINKNFKKKGWTKEEDEVLRDLVDKMRIGNFIPYTQTAQLIYRWTQVLDPTLRKGHWTKDEDEIRNEVPGRNDGQCRDR</sequence>
<dbReference type="InterPro" id="IPR001005">
    <property type="entry name" value="SANT/Myb"/>
</dbReference>
<dbReference type="InterPro" id="IPR051575">
    <property type="entry name" value="Myb-like_DNA-bd"/>
</dbReference>
<feature type="compositionally biased region" description="Basic and acidic residues" evidence="5">
    <location>
        <begin position="85"/>
        <end position="99"/>
    </location>
</feature>
<keyword evidence="4" id="KW-0539">Nucleus</keyword>
<evidence type="ECO:0000256" key="2">
    <source>
        <dbReference type="ARBA" id="ARBA00023125"/>
    </source>
</evidence>
<protein>
    <recommendedName>
        <fullName evidence="6">Myb-like domain-containing protein</fullName>
    </recommendedName>
</protein>
<keyword evidence="1" id="KW-0805">Transcription regulation</keyword>
<dbReference type="PANTHER" id="PTHR46621:SF1">
    <property type="entry name" value="SNRNA-ACTIVATING PROTEIN COMPLEX SUBUNIT 4"/>
    <property type="match status" value="1"/>
</dbReference>
<reference evidence="7" key="2">
    <citation type="submission" date="2025-09" db="UniProtKB">
        <authorList>
            <consortium name="Ensembl"/>
        </authorList>
    </citation>
    <scope>IDENTIFICATION</scope>
</reference>
<dbReference type="AlphaFoldDB" id="A0A3B3Q5W1"/>
<keyword evidence="8" id="KW-1185">Reference proteome</keyword>
<dbReference type="STRING" id="1676925.ENSPKIP00000001025"/>
<dbReference type="Proteomes" id="UP000261540">
    <property type="component" value="Unplaced"/>
</dbReference>
<dbReference type="Gene3D" id="1.10.10.60">
    <property type="entry name" value="Homeodomain-like"/>
    <property type="match status" value="1"/>
</dbReference>
<dbReference type="GO" id="GO:0000978">
    <property type="term" value="F:RNA polymerase II cis-regulatory region sequence-specific DNA binding"/>
    <property type="evidence" value="ECO:0007669"/>
    <property type="project" value="TreeGrafter"/>
</dbReference>
<dbReference type="GeneTree" id="ENSGT00940000160404"/>
<dbReference type="InterPro" id="IPR009057">
    <property type="entry name" value="Homeodomain-like_sf"/>
</dbReference>
<dbReference type="GO" id="GO:0042795">
    <property type="term" value="P:snRNA transcription by RNA polymerase II"/>
    <property type="evidence" value="ECO:0007669"/>
    <property type="project" value="TreeGrafter"/>
</dbReference>
<feature type="domain" description="Myb-like" evidence="6">
    <location>
        <begin position="23"/>
        <end position="99"/>
    </location>
</feature>
<dbReference type="PANTHER" id="PTHR46621">
    <property type="entry name" value="SNRNA-ACTIVATING PROTEIN COMPLEX SUBUNIT 4"/>
    <property type="match status" value="1"/>
</dbReference>